<keyword evidence="5" id="KW-1185">Reference proteome</keyword>
<dbReference type="PROSITE" id="PS51537">
    <property type="entry name" value="NV_3CL_PRO"/>
    <property type="match status" value="1"/>
</dbReference>
<dbReference type="GO" id="GO:0043657">
    <property type="term" value="C:host cell"/>
    <property type="evidence" value="ECO:0007669"/>
    <property type="project" value="UniProtKB-SubCell"/>
</dbReference>
<feature type="domain" description="Peptidase C37" evidence="3">
    <location>
        <begin position="331"/>
        <end position="346"/>
    </location>
</feature>
<reference evidence="4" key="2">
    <citation type="submission" date="2024-01" db="EMBL/GenBank/DDBJ databases">
        <title>Comparative genomics of Cryptococcus and Kwoniella reveals pathogenesis evolution and contrasting modes of karyotype evolution via chromosome fusion or intercentromeric recombination.</title>
        <authorList>
            <person name="Coelho M.A."/>
            <person name="David-Palma M."/>
            <person name="Shea T."/>
            <person name="Bowers K."/>
            <person name="McGinley-Smith S."/>
            <person name="Mohammad A.W."/>
            <person name="Gnirke A."/>
            <person name="Yurkov A.M."/>
            <person name="Nowrousian M."/>
            <person name="Sun S."/>
            <person name="Cuomo C.A."/>
            <person name="Heitman J."/>
        </authorList>
    </citation>
    <scope>NUCLEOTIDE SEQUENCE</scope>
    <source>
        <strain evidence="4">CBS 12478</strain>
    </source>
</reference>
<evidence type="ECO:0000256" key="2">
    <source>
        <dbReference type="SAM" id="SignalP"/>
    </source>
</evidence>
<dbReference type="InterPro" id="IPR009598">
    <property type="entry name" value="BCALP"/>
</dbReference>
<evidence type="ECO:0000313" key="4">
    <source>
        <dbReference type="EMBL" id="WWD21469.1"/>
    </source>
</evidence>
<dbReference type="SMART" id="SM01396">
    <property type="entry name" value="BC10"/>
    <property type="match status" value="1"/>
</dbReference>
<reference evidence="4" key="1">
    <citation type="submission" date="2017-08" db="EMBL/GenBank/DDBJ databases">
        <authorList>
            <person name="Cuomo C."/>
            <person name="Billmyre B."/>
            <person name="Heitman J."/>
        </authorList>
    </citation>
    <scope>NUCLEOTIDE SEQUENCE</scope>
    <source>
        <strain evidence="4">CBS 12478</strain>
    </source>
</reference>
<gene>
    <name evidence="4" type="ORF">CI109_105955</name>
</gene>
<dbReference type="GO" id="GO:0004197">
    <property type="term" value="F:cysteine-type endopeptidase activity"/>
    <property type="evidence" value="ECO:0007669"/>
    <property type="project" value="InterPro"/>
</dbReference>
<evidence type="ECO:0000256" key="1">
    <source>
        <dbReference type="SAM" id="MobiDB-lite"/>
    </source>
</evidence>
<evidence type="ECO:0000313" key="5">
    <source>
        <dbReference type="Proteomes" id="UP000322225"/>
    </source>
</evidence>
<keyword evidence="2" id="KW-0732">Signal</keyword>
<feature type="compositionally biased region" description="Polar residues" evidence="1">
    <location>
        <begin position="117"/>
        <end position="127"/>
    </location>
</feature>
<accession>A0A5M6BY10</accession>
<dbReference type="AlphaFoldDB" id="A0A5M6BY10"/>
<dbReference type="Proteomes" id="UP000322225">
    <property type="component" value="Chromosome 11"/>
</dbReference>
<name>A0A5M6BY10_9TREE</name>
<dbReference type="KEGG" id="ksn:43589295"/>
<feature type="chain" id="PRO_5043332940" description="Peptidase C37 domain-containing protein" evidence="2">
    <location>
        <begin position="19"/>
        <end position="346"/>
    </location>
</feature>
<feature type="signal peptide" evidence="2">
    <location>
        <begin position="1"/>
        <end position="18"/>
    </location>
</feature>
<feature type="region of interest" description="Disordered" evidence="1">
    <location>
        <begin position="221"/>
        <end position="247"/>
    </location>
</feature>
<protein>
    <recommendedName>
        <fullName evidence="3">Peptidase C37 domain-containing protein</fullName>
    </recommendedName>
</protein>
<dbReference type="OrthoDB" id="2564054at2759"/>
<evidence type="ECO:0000259" key="3">
    <source>
        <dbReference type="PROSITE" id="PS51537"/>
    </source>
</evidence>
<proteinExistence type="predicted"/>
<sequence>MMCLKHILIFFLLVPVPAASPFLLALFAAAVFVAVKPCGYCISLLSILFFSSSPNSPFINTPPSLTSTTNITLSSLPLTAPIPNRAWMNFNGGRIWDPSLVGYRELAKALARDKAQSTQARMKSAPQSTSEVEATTEQVEVEQATTVGEKTGSDEGQTGVAQDWKKLLRDTLTLSEVRRDLQRFFETIKHLIISTINPTNQSEMATGSATRVRSIFDQLIRPSTTPSPSVRSAEAQTTRKERRKRPLPPGYVDLSWQGLGFIVDFGWKRSEEGIKWEIEEVLGREWDREEGNKVDEEIVEVPQQLAGEVQELDKEGVINEPAQETVVVEDRTPSFWSRVPLLGSGW</sequence>
<feature type="compositionally biased region" description="Low complexity" evidence="1">
    <location>
        <begin position="128"/>
        <end position="147"/>
    </location>
</feature>
<dbReference type="InterPro" id="IPR001665">
    <property type="entry name" value="Norovirus_pept_C37"/>
</dbReference>
<dbReference type="GO" id="GO:0006508">
    <property type="term" value="P:proteolysis"/>
    <property type="evidence" value="ECO:0007669"/>
    <property type="project" value="InterPro"/>
</dbReference>
<feature type="region of interest" description="Disordered" evidence="1">
    <location>
        <begin position="117"/>
        <end position="158"/>
    </location>
</feature>
<dbReference type="GeneID" id="43589295"/>
<organism evidence="4 5">
    <name type="scientific">Kwoniella shandongensis</name>
    <dbReference type="NCBI Taxonomy" id="1734106"/>
    <lineage>
        <taxon>Eukaryota</taxon>
        <taxon>Fungi</taxon>
        <taxon>Dikarya</taxon>
        <taxon>Basidiomycota</taxon>
        <taxon>Agaricomycotina</taxon>
        <taxon>Tremellomycetes</taxon>
        <taxon>Tremellales</taxon>
        <taxon>Cryptococcaceae</taxon>
        <taxon>Kwoniella</taxon>
    </lineage>
</organism>
<dbReference type="RefSeq" id="XP_031860666.1">
    <property type="nucleotide sequence ID" value="XM_032005154.1"/>
</dbReference>
<dbReference type="EMBL" id="CP144061">
    <property type="protein sequence ID" value="WWD21469.1"/>
    <property type="molecule type" value="Genomic_DNA"/>
</dbReference>